<dbReference type="EMBL" id="FOGT01000005">
    <property type="protein sequence ID" value="SER92363.1"/>
    <property type="molecule type" value="Genomic_DNA"/>
</dbReference>
<dbReference type="RefSeq" id="WP_093049804.1">
    <property type="nucleotide sequence ID" value="NZ_FOGT01000005.1"/>
</dbReference>
<keyword evidence="1" id="KW-0175">Coiled coil</keyword>
<feature type="coiled-coil region" evidence="1">
    <location>
        <begin position="41"/>
        <end position="89"/>
    </location>
</feature>
<keyword evidence="3" id="KW-0812">Transmembrane</keyword>
<feature type="region of interest" description="Disordered" evidence="2">
    <location>
        <begin position="204"/>
        <end position="300"/>
    </location>
</feature>
<protein>
    <recommendedName>
        <fullName evidence="6">Tfp pilus assembly protein PilN</fullName>
    </recommendedName>
</protein>
<name>A0A1H9T706_9BACI</name>
<organism evidence="4 5">
    <name type="scientific">Salipaludibacillus aurantiacus</name>
    <dbReference type="NCBI Taxonomy" id="1601833"/>
    <lineage>
        <taxon>Bacteria</taxon>
        <taxon>Bacillati</taxon>
        <taxon>Bacillota</taxon>
        <taxon>Bacilli</taxon>
        <taxon>Bacillales</taxon>
        <taxon>Bacillaceae</taxon>
    </lineage>
</organism>
<feature type="compositionally biased region" description="Polar residues" evidence="2">
    <location>
        <begin position="252"/>
        <end position="263"/>
    </location>
</feature>
<evidence type="ECO:0008006" key="6">
    <source>
        <dbReference type="Google" id="ProtNLM"/>
    </source>
</evidence>
<dbReference type="OrthoDB" id="2971140at2"/>
<keyword evidence="3" id="KW-1133">Transmembrane helix</keyword>
<evidence type="ECO:0000256" key="2">
    <source>
        <dbReference type="SAM" id="MobiDB-lite"/>
    </source>
</evidence>
<reference evidence="5" key="1">
    <citation type="submission" date="2016-10" db="EMBL/GenBank/DDBJ databases">
        <authorList>
            <person name="Varghese N."/>
            <person name="Submissions S."/>
        </authorList>
    </citation>
    <scope>NUCLEOTIDE SEQUENCE [LARGE SCALE GENOMIC DNA]</scope>
    <source>
        <strain evidence="5">S9</strain>
    </source>
</reference>
<keyword evidence="5" id="KW-1185">Reference proteome</keyword>
<keyword evidence="3" id="KW-0472">Membrane</keyword>
<feature type="transmembrane region" description="Helical" evidence="3">
    <location>
        <begin position="18"/>
        <end position="40"/>
    </location>
</feature>
<evidence type="ECO:0000256" key="1">
    <source>
        <dbReference type="SAM" id="Coils"/>
    </source>
</evidence>
<evidence type="ECO:0000313" key="4">
    <source>
        <dbReference type="EMBL" id="SER92363.1"/>
    </source>
</evidence>
<dbReference type="STRING" id="1601833.SAMN05518684_105129"/>
<accession>A0A1H9T706</accession>
<evidence type="ECO:0000256" key="3">
    <source>
        <dbReference type="SAM" id="Phobius"/>
    </source>
</evidence>
<feature type="compositionally biased region" description="Acidic residues" evidence="2">
    <location>
        <begin position="265"/>
        <end position="300"/>
    </location>
</feature>
<sequence>MSVEINLLPEKRARKGLFYIYGSAALLLLVVLLFTLAISYQQNLLKEQERLTVQADEVREQQEAERSKVAGTDAEAEQLESVIEKLEAQRNPTTSLLNILVGNLPERGFFLEFQFENPGHINLDAQFETQRGASSYLHEINQLPAVEEATIEEIKGEELLPDDGTFTGDEMPRYHVSFSIRLYEHIFNDYENWIEAMGSYEEQLESERSLQDQGEFGEFEQEADPETEFDTESGSDVDTDTGNDDDGDLGTEFNSETEFNSDNGFDLENELNDSDDLNEEEESLFNDDDVFNDDETGEDD</sequence>
<feature type="compositionally biased region" description="Acidic residues" evidence="2">
    <location>
        <begin position="215"/>
        <end position="249"/>
    </location>
</feature>
<dbReference type="Proteomes" id="UP000198571">
    <property type="component" value="Unassembled WGS sequence"/>
</dbReference>
<proteinExistence type="predicted"/>
<dbReference type="AlphaFoldDB" id="A0A1H9T706"/>
<evidence type="ECO:0000313" key="5">
    <source>
        <dbReference type="Proteomes" id="UP000198571"/>
    </source>
</evidence>
<gene>
    <name evidence="4" type="ORF">SAMN05518684_105129</name>
</gene>